<dbReference type="PANTHER" id="PTHR24092:SF175">
    <property type="entry name" value="PHOSPHOLIPID-TRANSPORTING ATPASE"/>
    <property type="match status" value="1"/>
</dbReference>
<dbReference type="AlphaFoldDB" id="A0A8S4A5A5"/>
<evidence type="ECO:0000313" key="2">
    <source>
        <dbReference type="Proteomes" id="UP000678393"/>
    </source>
</evidence>
<organism evidence="1 2">
    <name type="scientific">Candidula unifasciata</name>
    <dbReference type="NCBI Taxonomy" id="100452"/>
    <lineage>
        <taxon>Eukaryota</taxon>
        <taxon>Metazoa</taxon>
        <taxon>Spiralia</taxon>
        <taxon>Lophotrochozoa</taxon>
        <taxon>Mollusca</taxon>
        <taxon>Gastropoda</taxon>
        <taxon>Heterobranchia</taxon>
        <taxon>Euthyneura</taxon>
        <taxon>Panpulmonata</taxon>
        <taxon>Eupulmonata</taxon>
        <taxon>Stylommatophora</taxon>
        <taxon>Helicina</taxon>
        <taxon>Helicoidea</taxon>
        <taxon>Geomitridae</taxon>
        <taxon>Candidula</taxon>
    </lineage>
</organism>
<feature type="non-terminal residue" evidence="1">
    <location>
        <position position="93"/>
    </location>
</feature>
<dbReference type="PANTHER" id="PTHR24092">
    <property type="entry name" value="PROBABLE PHOSPHOLIPID-TRANSPORTING ATPASE"/>
    <property type="match status" value="1"/>
</dbReference>
<dbReference type="Gene3D" id="3.40.50.1000">
    <property type="entry name" value="HAD superfamily/HAD-like"/>
    <property type="match status" value="1"/>
</dbReference>
<dbReference type="SUPFAM" id="SSF56784">
    <property type="entry name" value="HAD-like"/>
    <property type="match status" value="1"/>
</dbReference>
<proteinExistence type="predicted"/>
<protein>
    <submittedName>
        <fullName evidence="1">Uncharacterized protein</fullName>
    </submittedName>
</protein>
<sequence>SNYYPILFPRTALAEPLVIFALIIDGQSLVFAIRQHTEMLRELCSRCVAVLCCRMSPIQKAEVVAMIKNSTGRPVTAAIGDGANDVSMIQEAD</sequence>
<evidence type="ECO:0000313" key="1">
    <source>
        <dbReference type="EMBL" id="CAG5135255.1"/>
    </source>
</evidence>
<reference evidence="1" key="1">
    <citation type="submission" date="2021-04" db="EMBL/GenBank/DDBJ databases">
        <authorList>
            <consortium name="Molecular Ecology Group"/>
        </authorList>
    </citation>
    <scope>NUCLEOTIDE SEQUENCE</scope>
</reference>
<accession>A0A8S4A5A5</accession>
<dbReference type="InterPro" id="IPR023214">
    <property type="entry name" value="HAD_sf"/>
</dbReference>
<dbReference type="GO" id="GO:0005783">
    <property type="term" value="C:endoplasmic reticulum"/>
    <property type="evidence" value="ECO:0007669"/>
    <property type="project" value="TreeGrafter"/>
</dbReference>
<dbReference type="GO" id="GO:0045332">
    <property type="term" value="P:phospholipid translocation"/>
    <property type="evidence" value="ECO:0007669"/>
    <property type="project" value="TreeGrafter"/>
</dbReference>
<gene>
    <name evidence="1" type="ORF">CUNI_LOCUS20813</name>
</gene>
<feature type="non-terminal residue" evidence="1">
    <location>
        <position position="1"/>
    </location>
</feature>
<keyword evidence="2" id="KW-1185">Reference proteome</keyword>
<dbReference type="GO" id="GO:0005886">
    <property type="term" value="C:plasma membrane"/>
    <property type="evidence" value="ECO:0007669"/>
    <property type="project" value="TreeGrafter"/>
</dbReference>
<comment type="caution">
    <text evidence="1">The sequence shown here is derived from an EMBL/GenBank/DDBJ whole genome shotgun (WGS) entry which is preliminary data.</text>
</comment>
<dbReference type="InterPro" id="IPR036412">
    <property type="entry name" value="HAD-like_sf"/>
</dbReference>
<dbReference type="OrthoDB" id="6137584at2759"/>
<dbReference type="GO" id="GO:0140326">
    <property type="term" value="F:ATPase-coupled intramembrane lipid transporter activity"/>
    <property type="evidence" value="ECO:0007669"/>
    <property type="project" value="TreeGrafter"/>
</dbReference>
<dbReference type="EMBL" id="CAJHNH020008112">
    <property type="protein sequence ID" value="CAG5135255.1"/>
    <property type="molecule type" value="Genomic_DNA"/>
</dbReference>
<dbReference type="Proteomes" id="UP000678393">
    <property type="component" value="Unassembled WGS sequence"/>
</dbReference>
<name>A0A8S4A5A5_9EUPU</name>